<dbReference type="AlphaFoldDB" id="A0AAD1ENI3"/>
<dbReference type="Gene3D" id="3.40.50.2000">
    <property type="entry name" value="Glycogen Phosphorylase B"/>
    <property type="match status" value="2"/>
</dbReference>
<accession>A0AAD1ENI3</accession>
<evidence type="ECO:0000256" key="1">
    <source>
        <dbReference type="ARBA" id="ARBA00021292"/>
    </source>
</evidence>
<evidence type="ECO:0000256" key="3">
    <source>
        <dbReference type="ARBA" id="ARBA00022679"/>
    </source>
</evidence>
<dbReference type="GO" id="GO:1901137">
    <property type="term" value="P:carbohydrate derivative biosynthetic process"/>
    <property type="evidence" value="ECO:0007669"/>
    <property type="project" value="UniProtKB-ARBA"/>
</dbReference>
<dbReference type="SUPFAM" id="SSF53756">
    <property type="entry name" value="UDP-Glycosyltransferase/glycogen phosphorylase"/>
    <property type="match status" value="1"/>
</dbReference>
<dbReference type="Pfam" id="PF13439">
    <property type="entry name" value="Glyco_transf_4"/>
    <property type="match status" value="1"/>
</dbReference>
<protein>
    <recommendedName>
        <fullName evidence="1">D-inositol 3-phosphate glycosyltransferase</fullName>
    </recommendedName>
</protein>
<evidence type="ECO:0000256" key="4">
    <source>
        <dbReference type="SAM" id="MobiDB-lite"/>
    </source>
</evidence>
<evidence type="ECO:0000313" key="6">
    <source>
        <dbReference type="EMBL" id="AZZ56760.1"/>
    </source>
</evidence>
<dbReference type="PANTHER" id="PTHR45947:SF3">
    <property type="entry name" value="SULFOQUINOVOSYL TRANSFERASE SQD2"/>
    <property type="match status" value="1"/>
</dbReference>
<evidence type="ECO:0000313" key="7">
    <source>
        <dbReference type="Proteomes" id="UP000283946"/>
    </source>
</evidence>
<dbReference type="Pfam" id="PF13692">
    <property type="entry name" value="Glyco_trans_1_4"/>
    <property type="match status" value="1"/>
</dbReference>
<sequence length="439" mass="46327">MVVRKSQLATKVPHGADTVDGGSRSQAARATIAVISDYALDYTGGAQTAMVAECRSLVQAGISVLLVVPDSSTTLPLDGIDVRLLPAPRLPIVGLPVIRNTKRTRSLLEAIFRDEGVGAVHVHSDFGLAVAAIDVAARLSIPSIATVHTFFWRGVPGPVGHLLAPLAAAYFAGVTGRRPRQGRAGRDRLGDLLRDVTRSTAARADLVISPSQHQAEALRRAGLPRVEVLPNTVLPRVQVAGDFEHSYAGAEAGAEGGGPLRLLWIGRCAPEKRLLPFIEACLLVLDRDREAIRVEVIGTGPSLARAVRLAAGSTAITFRGFVENSRVGGVIRESDLVVLTSFGFDNQPMVIVEALREGRGVVYVDPDLEEGLDGPGLLAPVEPAAFAAYLEGLCSDRALVRDAAAAAREAFAPFTPAAHAASVLALHATARSHLADRDR</sequence>
<organism evidence="6 7">
    <name type="scientific">Rathayibacter iranicus</name>
    <dbReference type="NCBI Taxonomy" id="59737"/>
    <lineage>
        <taxon>Bacteria</taxon>
        <taxon>Bacillati</taxon>
        <taxon>Actinomycetota</taxon>
        <taxon>Actinomycetes</taxon>
        <taxon>Micrococcales</taxon>
        <taxon>Microbacteriaceae</taxon>
        <taxon>Rathayibacter</taxon>
    </lineage>
</organism>
<reference evidence="6 7" key="1">
    <citation type="submission" date="2018-03" db="EMBL/GenBank/DDBJ databases">
        <title>Bacteriophage NCPPB3778 and a type I-E CRISPR drive the evolution of the US Biological Select Agent, Rathayibacter toxicus.</title>
        <authorList>
            <person name="Davis E.W.II."/>
            <person name="Tabima J.F."/>
            <person name="Weisberg A.J."/>
            <person name="Dantas Lopes L."/>
            <person name="Wiseman M.S."/>
            <person name="Wiseman M.S."/>
            <person name="Pupko T."/>
            <person name="Belcher M.S."/>
            <person name="Sechler A.J."/>
            <person name="Tancos M.A."/>
            <person name="Schroeder B.K."/>
            <person name="Murray T.D."/>
            <person name="Luster D.G."/>
            <person name="Schneider W.L."/>
            <person name="Rogers E."/>
            <person name="Andreote F.D."/>
            <person name="Grunwald N.J."/>
            <person name="Putnam M.L."/>
            <person name="Chang J.H."/>
        </authorList>
    </citation>
    <scope>NUCLEOTIDE SEQUENCE [LARGE SCALE GENOMIC DNA]</scope>
    <source>
        <strain evidence="6 7">NCCPB 2253</strain>
    </source>
</reference>
<gene>
    <name evidence="6" type="ORF">C7V51_13395</name>
</gene>
<proteinExistence type="predicted"/>
<keyword evidence="3" id="KW-0808">Transferase</keyword>
<dbReference type="KEGG" id="ria:C7V51_13395"/>
<evidence type="ECO:0000259" key="5">
    <source>
        <dbReference type="Pfam" id="PF13439"/>
    </source>
</evidence>
<feature type="region of interest" description="Disordered" evidence="4">
    <location>
        <begin position="1"/>
        <end position="23"/>
    </location>
</feature>
<dbReference type="RefSeq" id="WP_104265969.1">
    <property type="nucleotide sequence ID" value="NZ_CP028130.1"/>
</dbReference>
<name>A0AAD1ENI3_9MICO</name>
<dbReference type="InterPro" id="IPR028098">
    <property type="entry name" value="Glyco_trans_4-like_N"/>
</dbReference>
<keyword evidence="2" id="KW-0328">Glycosyltransferase</keyword>
<dbReference type="CDD" id="cd03801">
    <property type="entry name" value="GT4_PimA-like"/>
    <property type="match status" value="1"/>
</dbReference>
<dbReference type="Proteomes" id="UP000283946">
    <property type="component" value="Chromosome"/>
</dbReference>
<evidence type="ECO:0000256" key="2">
    <source>
        <dbReference type="ARBA" id="ARBA00022676"/>
    </source>
</evidence>
<dbReference type="GO" id="GO:0016757">
    <property type="term" value="F:glycosyltransferase activity"/>
    <property type="evidence" value="ECO:0007669"/>
    <property type="project" value="UniProtKB-KW"/>
</dbReference>
<dbReference type="InterPro" id="IPR050194">
    <property type="entry name" value="Glycosyltransferase_grp1"/>
</dbReference>
<dbReference type="EMBL" id="CP028130">
    <property type="protein sequence ID" value="AZZ56760.1"/>
    <property type="molecule type" value="Genomic_DNA"/>
</dbReference>
<feature type="domain" description="Glycosyltransferase subfamily 4-like N-terminal" evidence="5">
    <location>
        <begin position="44"/>
        <end position="233"/>
    </location>
</feature>
<dbReference type="PANTHER" id="PTHR45947">
    <property type="entry name" value="SULFOQUINOVOSYL TRANSFERASE SQD2"/>
    <property type="match status" value="1"/>
</dbReference>